<dbReference type="eggNOG" id="ENOG5030TZE">
    <property type="taxonomic scope" value="Bacteria"/>
</dbReference>
<dbReference type="AlphaFoldDB" id="H7EH28"/>
<protein>
    <recommendedName>
        <fullName evidence="2">SH3b domain-containing protein</fullName>
    </recommendedName>
</protein>
<gene>
    <name evidence="3" type="ORF">TresaDRAFT_2713</name>
</gene>
<dbReference type="Gene3D" id="2.30.30.40">
    <property type="entry name" value="SH3 Domains"/>
    <property type="match status" value="1"/>
</dbReference>
<keyword evidence="1" id="KW-0732">Signal</keyword>
<accession>H7EH28</accession>
<dbReference type="RefSeq" id="WP_002701806.1">
    <property type="nucleotide sequence ID" value="NZ_AGRW01000023.1"/>
</dbReference>
<sequence>MKKKKFSLFFLAITTMFFTFASPYIEYEVISEAELTQNPIPHYRVIKILQKGEILNNNSEFLSWNEKEYGIHFIKAYTDKGESGCINIEDIKIKNSAVADERLKNGNWIAKYCIDSIYKNDINIIFENEGNIKKYVEGRPVELDHDWPWQDYMDLTRLYVNNLYINISFSINNYLGIFNGIEDKIYHLYDYSVWNYTKNKYTNQFKENERHILTCSFDGDYLNVFIDDDFFMTFVNVDNNLEDECIKFIKGKTYNISKVIWPRHADGSCDYELTQKTSFTLESIMTVKENLKLRSEEATSSEGLTVMSEGSKVQILEIGKSDIIGGIKSNWVKVKIQKGSRTPEGHLIRPGLIGWCYGGYLK</sequence>
<dbReference type="PATRIC" id="fig|907348.3.peg.89"/>
<proteinExistence type="predicted"/>
<evidence type="ECO:0000259" key="2">
    <source>
        <dbReference type="Pfam" id="PF08239"/>
    </source>
</evidence>
<dbReference type="Pfam" id="PF08239">
    <property type="entry name" value="SH3_3"/>
    <property type="match status" value="1"/>
</dbReference>
<evidence type="ECO:0000313" key="4">
    <source>
        <dbReference type="Proteomes" id="UP000003571"/>
    </source>
</evidence>
<dbReference type="Proteomes" id="UP000003571">
    <property type="component" value="Unassembled WGS sequence"/>
</dbReference>
<evidence type="ECO:0000313" key="3">
    <source>
        <dbReference type="EMBL" id="EIC03095.1"/>
    </source>
</evidence>
<reference evidence="3 4" key="1">
    <citation type="submission" date="2011-09" db="EMBL/GenBank/DDBJ databases">
        <title>The draft genome of Treponema saccharophilum DSM 2985.</title>
        <authorList>
            <consortium name="US DOE Joint Genome Institute (JGI-PGF)"/>
            <person name="Lucas S."/>
            <person name="Copeland A."/>
            <person name="Lapidus A."/>
            <person name="Glavina del Rio T."/>
            <person name="Dalin E."/>
            <person name="Tice H."/>
            <person name="Bruce D."/>
            <person name="Goodwin L."/>
            <person name="Pitluck S."/>
            <person name="Peters L."/>
            <person name="Kyrpides N."/>
            <person name="Mavromatis K."/>
            <person name="Ivanova N."/>
            <person name="Markowitz V."/>
            <person name="Cheng J.-F."/>
            <person name="Hugenholtz P."/>
            <person name="Woyke T."/>
            <person name="Wu D."/>
            <person name="Gronow S."/>
            <person name="Wellnitz S."/>
            <person name="Brambilla E."/>
            <person name="Klenk H.-P."/>
            <person name="Eisen J.A."/>
        </authorList>
    </citation>
    <scope>NUCLEOTIDE SEQUENCE [LARGE SCALE GENOMIC DNA]</scope>
    <source>
        <strain evidence="3 4">DSM 2985</strain>
    </source>
</reference>
<dbReference type="InterPro" id="IPR003646">
    <property type="entry name" value="SH3-like_bac-type"/>
</dbReference>
<organism evidence="3 4">
    <name type="scientific">Treponema saccharophilum DSM 2985</name>
    <dbReference type="NCBI Taxonomy" id="907348"/>
    <lineage>
        <taxon>Bacteria</taxon>
        <taxon>Pseudomonadati</taxon>
        <taxon>Spirochaetota</taxon>
        <taxon>Spirochaetia</taxon>
        <taxon>Spirochaetales</taxon>
        <taxon>Treponemataceae</taxon>
        <taxon>Treponema</taxon>
    </lineage>
</organism>
<keyword evidence="4" id="KW-1185">Reference proteome</keyword>
<comment type="caution">
    <text evidence="3">The sequence shown here is derived from an EMBL/GenBank/DDBJ whole genome shotgun (WGS) entry which is preliminary data.</text>
</comment>
<dbReference type="STRING" id="907348.TresaDRAFT_2713"/>
<feature type="domain" description="SH3b" evidence="2">
    <location>
        <begin position="290"/>
        <end position="362"/>
    </location>
</feature>
<feature type="chain" id="PRO_5003609670" description="SH3b domain-containing protein" evidence="1">
    <location>
        <begin position="22"/>
        <end position="362"/>
    </location>
</feature>
<dbReference type="OrthoDB" id="322924at2"/>
<evidence type="ECO:0000256" key="1">
    <source>
        <dbReference type="SAM" id="SignalP"/>
    </source>
</evidence>
<name>H7EH28_9SPIR</name>
<feature type="signal peptide" evidence="1">
    <location>
        <begin position="1"/>
        <end position="21"/>
    </location>
</feature>
<dbReference type="EMBL" id="AGRW01000023">
    <property type="protein sequence ID" value="EIC03095.1"/>
    <property type="molecule type" value="Genomic_DNA"/>
</dbReference>